<evidence type="ECO:0000256" key="1">
    <source>
        <dbReference type="SAM" id="MobiDB-lite"/>
    </source>
</evidence>
<evidence type="ECO:0000313" key="2">
    <source>
        <dbReference type="EMBL" id="GJT18500.1"/>
    </source>
</evidence>
<feature type="compositionally biased region" description="Low complexity" evidence="1">
    <location>
        <begin position="1"/>
        <end position="16"/>
    </location>
</feature>
<reference evidence="2" key="2">
    <citation type="submission" date="2022-01" db="EMBL/GenBank/DDBJ databases">
        <authorList>
            <person name="Yamashiro T."/>
            <person name="Shiraishi A."/>
            <person name="Satake H."/>
            <person name="Nakayama K."/>
        </authorList>
    </citation>
    <scope>NUCLEOTIDE SEQUENCE</scope>
</reference>
<evidence type="ECO:0000313" key="3">
    <source>
        <dbReference type="Proteomes" id="UP001151760"/>
    </source>
</evidence>
<dbReference type="Proteomes" id="UP001151760">
    <property type="component" value="Unassembled WGS sequence"/>
</dbReference>
<organism evidence="2 3">
    <name type="scientific">Tanacetum coccineum</name>
    <dbReference type="NCBI Taxonomy" id="301880"/>
    <lineage>
        <taxon>Eukaryota</taxon>
        <taxon>Viridiplantae</taxon>
        <taxon>Streptophyta</taxon>
        <taxon>Embryophyta</taxon>
        <taxon>Tracheophyta</taxon>
        <taxon>Spermatophyta</taxon>
        <taxon>Magnoliopsida</taxon>
        <taxon>eudicotyledons</taxon>
        <taxon>Gunneridae</taxon>
        <taxon>Pentapetalae</taxon>
        <taxon>asterids</taxon>
        <taxon>campanulids</taxon>
        <taxon>Asterales</taxon>
        <taxon>Asteraceae</taxon>
        <taxon>Asteroideae</taxon>
        <taxon>Anthemideae</taxon>
        <taxon>Anthemidinae</taxon>
        <taxon>Tanacetum</taxon>
    </lineage>
</organism>
<proteinExistence type="predicted"/>
<reference evidence="2" key="1">
    <citation type="journal article" date="2022" name="Int. J. Mol. Sci.">
        <title>Draft Genome of Tanacetum Coccineum: Genomic Comparison of Closely Related Tanacetum-Family Plants.</title>
        <authorList>
            <person name="Yamashiro T."/>
            <person name="Shiraishi A."/>
            <person name="Nakayama K."/>
            <person name="Satake H."/>
        </authorList>
    </citation>
    <scope>NUCLEOTIDE SEQUENCE</scope>
</reference>
<dbReference type="EMBL" id="BQNB010013641">
    <property type="protein sequence ID" value="GJT18500.1"/>
    <property type="molecule type" value="Genomic_DNA"/>
</dbReference>
<dbReference type="Pfam" id="PF14223">
    <property type="entry name" value="Retrotran_gag_2"/>
    <property type="match status" value="1"/>
</dbReference>
<accession>A0ABQ5BUG9</accession>
<sequence>MPSPSQTFSFPSTSEPVFSVSTSEPAFESPNSQTSQNTQSQQQFQQYHTTTVSNNNAKFPYLKKDEYETWAMKMEYWIMNSDHNLWNIVLNGNSRKKTGRDPKGNIMILPPVSVEEHIVVQRETKARTILLQFRGNDESKKMRKSMLKQEFSEFRVSESEGLHKGYDRFQKILSQLNQMQAKPDNEDCNMKFLRALPPSWSQVAITLKNNGNVIGSVSLIPLVAESDPQLSRSLMRILIRIRKLDLGGIRHQLANGQAFC</sequence>
<feature type="compositionally biased region" description="Low complexity" evidence="1">
    <location>
        <begin position="32"/>
        <end position="50"/>
    </location>
</feature>
<protein>
    <submittedName>
        <fullName evidence="2">Uncharacterized protein</fullName>
    </submittedName>
</protein>
<name>A0ABQ5BUG9_9ASTR</name>
<keyword evidence="3" id="KW-1185">Reference proteome</keyword>
<gene>
    <name evidence="2" type="ORF">Tco_0877206</name>
</gene>
<comment type="caution">
    <text evidence="2">The sequence shown here is derived from an EMBL/GenBank/DDBJ whole genome shotgun (WGS) entry which is preliminary data.</text>
</comment>
<feature type="region of interest" description="Disordered" evidence="1">
    <location>
        <begin position="1"/>
        <end position="50"/>
    </location>
</feature>